<evidence type="ECO:0000313" key="2">
    <source>
        <dbReference type="EMBL" id="KAK4507184.1"/>
    </source>
</evidence>
<proteinExistence type="predicted"/>
<keyword evidence="3" id="KW-1185">Reference proteome</keyword>
<protein>
    <recommendedName>
        <fullName evidence="4">F-box domain-containing protein</fullName>
    </recommendedName>
</protein>
<dbReference type="Gene3D" id="3.40.390.10">
    <property type="entry name" value="Collagenase (Catalytic Domain)"/>
    <property type="match status" value="1"/>
</dbReference>
<feature type="signal peptide" evidence="1">
    <location>
        <begin position="1"/>
        <end position="15"/>
    </location>
</feature>
<dbReference type="EMBL" id="JAXOVC010000001">
    <property type="protein sequence ID" value="KAK4507184.1"/>
    <property type="molecule type" value="Genomic_DNA"/>
</dbReference>
<reference evidence="2 3" key="1">
    <citation type="journal article" date="2023" name="G3 (Bethesda)">
        <title>A chromosome-level genome assembly of Zasmidium syzygii isolated from banana leaves.</title>
        <authorList>
            <person name="van Westerhoven A.C."/>
            <person name="Mehrabi R."/>
            <person name="Talebi R."/>
            <person name="Steentjes M.B.F."/>
            <person name="Corcolon B."/>
            <person name="Chong P.A."/>
            <person name="Kema G.H.J."/>
            <person name="Seidl M.F."/>
        </authorList>
    </citation>
    <scope>NUCLEOTIDE SEQUENCE [LARGE SCALE GENOMIC DNA]</scope>
    <source>
        <strain evidence="2 3">P124</strain>
    </source>
</reference>
<evidence type="ECO:0000256" key="1">
    <source>
        <dbReference type="SAM" id="SignalP"/>
    </source>
</evidence>
<evidence type="ECO:0000313" key="3">
    <source>
        <dbReference type="Proteomes" id="UP001305779"/>
    </source>
</evidence>
<dbReference type="InterPro" id="IPR024079">
    <property type="entry name" value="MetalloPept_cat_dom_sf"/>
</dbReference>
<keyword evidence="1" id="KW-0732">Signal</keyword>
<evidence type="ECO:0008006" key="4">
    <source>
        <dbReference type="Google" id="ProtNLM"/>
    </source>
</evidence>
<gene>
    <name evidence="2" type="ORF">PRZ48_000918</name>
</gene>
<sequence length="578" mass="64579">MRLYILAGLLALTSAATINIEDFFKLDPGGSCSGKETLLGQFASESKELVSVASKNFASQPWYTSKSTSQYLYNFFKINSNNGMPTQQDSNAFTQVQNVFKRYLDFYSTTGSVIPPIAEGQPGPKPYLFCNDNNLKLKVASDPAKNPVLNPIQTIDQVMPYSVTFTHELFHYLGWYPASSNYKILDPAYDLAQMIKLPQAKAITNAQSYVFFALGLWYSDNREIKVGNDVTPITYAINDDDDTEQLGIQHWYLLAPTLKQLQKLPSTGGNGGHEQQYSDFLAFLSIANLSPKFEAFHRLAREPGAPLQHLPDASSLMQIADISILEALPAEILALVLNTGLLSMQDTLRLGSCSQTMWEHVRKHVQDDCRRATAPWAGTPIVAATNWLKEIPDMFKGILPEIEKELCQSEDEDPDLESDYARDWLAELISSSIEVTTKDRETEWLEAGEGLSANRRSSLSEAVVAHRMIVGDEWVLRNLTTSQFVRLEVRGRPEPAVMVAGSDVVTLDQLLLLNICWGVDSVELLRKRRLGFLRGKWAGHAFDVVRSNEFEGWQDVTLERLDHVVTALQGSEDKVPSS</sequence>
<organism evidence="2 3">
    <name type="scientific">Zasmidium cellare</name>
    <name type="common">Wine cellar mold</name>
    <name type="synonym">Racodium cellare</name>
    <dbReference type="NCBI Taxonomy" id="395010"/>
    <lineage>
        <taxon>Eukaryota</taxon>
        <taxon>Fungi</taxon>
        <taxon>Dikarya</taxon>
        <taxon>Ascomycota</taxon>
        <taxon>Pezizomycotina</taxon>
        <taxon>Dothideomycetes</taxon>
        <taxon>Dothideomycetidae</taxon>
        <taxon>Mycosphaerellales</taxon>
        <taxon>Mycosphaerellaceae</taxon>
        <taxon>Zasmidium</taxon>
    </lineage>
</organism>
<accession>A0ABR0EZT7</accession>
<name>A0ABR0EZT7_ZASCE</name>
<dbReference type="Proteomes" id="UP001305779">
    <property type="component" value="Unassembled WGS sequence"/>
</dbReference>
<comment type="caution">
    <text evidence="2">The sequence shown here is derived from an EMBL/GenBank/DDBJ whole genome shotgun (WGS) entry which is preliminary data.</text>
</comment>
<feature type="chain" id="PRO_5047284851" description="F-box domain-containing protein" evidence="1">
    <location>
        <begin position="16"/>
        <end position="578"/>
    </location>
</feature>